<feature type="transmembrane region" description="Helical" evidence="1">
    <location>
        <begin position="226"/>
        <end position="244"/>
    </location>
</feature>
<proteinExistence type="predicted"/>
<evidence type="ECO:0000256" key="1">
    <source>
        <dbReference type="SAM" id="Phobius"/>
    </source>
</evidence>
<sequence>MRFFRILHISSLDVVFGAVAMQAMLWNVLVGSIQPWSEQVVLGVSVWIFYLADRQLDNIVHRPTNEIHLFHACYPLFIRGLIGALLGYLVYLLAFLSADLIRLGICLTIGMVLYGSVLKYWHHIWLPKELFTSLLYAAGLFLPSYAAGKFSGLLFIHVVLLALMNLSFFTWLEGHLKFRTLFIGLQWSLLAILPSIFSFFGWELALCLAIIQGIHVGIYYFSPNLQYRWVGELAFLSPVLYFVYELF</sequence>
<feature type="transmembrane region" description="Helical" evidence="1">
    <location>
        <begin position="73"/>
        <end position="94"/>
    </location>
</feature>
<dbReference type="EMBL" id="JBBKXZ010000001">
    <property type="protein sequence ID" value="MFD3393316.1"/>
    <property type="molecule type" value="Genomic_DNA"/>
</dbReference>
<evidence type="ECO:0008006" key="4">
    <source>
        <dbReference type="Google" id="ProtNLM"/>
    </source>
</evidence>
<keyword evidence="1" id="KW-1133">Transmembrane helix</keyword>
<name>A0ABW6D981_9BACT</name>
<dbReference type="RefSeq" id="WP_377981942.1">
    <property type="nucleotide sequence ID" value="NZ_JBBKXZ010000001.1"/>
</dbReference>
<dbReference type="Proteomes" id="UP001598138">
    <property type="component" value="Unassembled WGS sequence"/>
</dbReference>
<reference evidence="2 3" key="1">
    <citation type="submission" date="2024-03" db="EMBL/GenBank/DDBJ databases">
        <title>Aquirufa genome sequencing.</title>
        <authorList>
            <person name="Pitt A."/>
            <person name="Hahn M.W."/>
        </authorList>
    </citation>
    <scope>NUCLEOTIDE SEQUENCE [LARGE SCALE GENOMIC DNA]</scope>
    <source>
        <strain evidence="2 3">OSTEICH-129V</strain>
    </source>
</reference>
<accession>A0ABW6D981</accession>
<keyword evidence="3" id="KW-1185">Reference proteome</keyword>
<feature type="transmembrane region" description="Helical" evidence="1">
    <location>
        <begin position="100"/>
        <end position="118"/>
    </location>
</feature>
<gene>
    <name evidence="2" type="ORF">U0R10_01655</name>
</gene>
<feature type="transmembrane region" description="Helical" evidence="1">
    <location>
        <begin position="154"/>
        <end position="172"/>
    </location>
</feature>
<keyword evidence="1" id="KW-0812">Transmembrane</keyword>
<protein>
    <recommendedName>
        <fullName evidence="4">Prenyltransferase</fullName>
    </recommendedName>
</protein>
<keyword evidence="1" id="KW-0472">Membrane</keyword>
<organism evidence="2 3">
    <name type="scientific">Aquirufa avitistagni</name>
    <dbReference type="NCBI Taxonomy" id="3104728"/>
    <lineage>
        <taxon>Bacteria</taxon>
        <taxon>Pseudomonadati</taxon>
        <taxon>Bacteroidota</taxon>
        <taxon>Cytophagia</taxon>
        <taxon>Cytophagales</taxon>
        <taxon>Flectobacillaceae</taxon>
        <taxon>Aquirufa</taxon>
    </lineage>
</organism>
<evidence type="ECO:0000313" key="3">
    <source>
        <dbReference type="Proteomes" id="UP001598138"/>
    </source>
</evidence>
<feature type="transmembrane region" description="Helical" evidence="1">
    <location>
        <begin position="184"/>
        <end position="214"/>
    </location>
</feature>
<feature type="transmembrane region" description="Helical" evidence="1">
    <location>
        <begin position="12"/>
        <end position="30"/>
    </location>
</feature>
<comment type="caution">
    <text evidence="2">The sequence shown here is derived from an EMBL/GenBank/DDBJ whole genome shotgun (WGS) entry which is preliminary data.</text>
</comment>
<evidence type="ECO:0000313" key="2">
    <source>
        <dbReference type="EMBL" id="MFD3393316.1"/>
    </source>
</evidence>